<dbReference type="Proteomes" id="UP000262583">
    <property type="component" value="Chromosome"/>
</dbReference>
<gene>
    <name evidence="1" type="ORF">BRCON_2669</name>
</gene>
<protein>
    <submittedName>
        <fullName evidence="1">Uncharacterized protein</fullName>
    </submittedName>
</protein>
<reference evidence="1 2" key="1">
    <citation type="submission" date="2018-05" db="EMBL/GenBank/DDBJ databases">
        <title>A metagenomic window into the 2 km-deep terrestrial subsurface aquifer revealed taxonomically and functionally diverse microbial community comprising novel uncultured bacterial lineages.</title>
        <authorList>
            <person name="Kadnikov V.V."/>
            <person name="Mardanov A.V."/>
            <person name="Beletsky A.V."/>
            <person name="Banks D."/>
            <person name="Pimenov N.V."/>
            <person name="Frank Y.A."/>
            <person name="Karnachuk O.V."/>
            <person name="Ravin N.V."/>
        </authorList>
    </citation>
    <scope>NUCLEOTIDE SEQUENCE [LARGE SCALE GENOMIC DNA]</scope>
    <source>
        <strain evidence="1">BY</strain>
    </source>
</reference>
<sequence>MGVAKKACHSLRVDRSTSGGIRTHGVRFDTFPLRAAHAEDGRLLSKRTLIL</sequence>
<evidence type="ECO:0000313" key="1">
    <source>
        <dbReference type="EMBL" id="AXA37411.1"/>
    </source>
</evidence>
<name>A0A2Z4Y844_SUMC1</name>
<evidence type="ECO:0000313" key="2">
    <source>
        <dbReference type="Proteomes" id="UP000262583"/>
    </source>
</evidence>
<accession>A0A2Z4Y844</accession>
<dbReference type="EMBL" id="CP030759">
    <property type="protein sequence ID" value="AXA37411.1"/>
    <property type="molecule type" value="Genomic_DNA"/>
</dbReference>
<organism evidence="1 2">
    <name type="scientific">Sumerlaea chitinivorans</name>
    <dbReference type="NCBI Taxonomy" id="2250252"/>
    <lineage>
        <taxon>Bacteria</taxon>
        <taxon>Candidatus Sumerlaeota</taxon>
        <taxon>Candidatus Sumerlaeia</taxon>
        <taxon>Candidatus Sumerlaeales</taxon>
        <taxon>Candidatus Sumerlaeaceae</taxon>
        <taxon>Candidatus Sumerlaea</taxon>
    </lineage>
</organism>
<proteinExistence type="predicted"/>
<dbReference type="AlphaFoldDB" id="A0A2Z4Y844"/>
<dbReference type="KEGG" id="schv:BRCON_2669"/>